<comment type="function">
    <text evidence="10">Catalyzes the transfer of pyrophosphate from adenosine triphosphate (ATP) to 6-hydroxymethyl-7,8-dihydropterin, an enzymatic step in folate biosynthesis pathway.</text>
</comment>
<protein>
    <recommendedName>
        <fullName evidence="4">2-amino-4-hydroxy-6-hydroxymethyldihydropteridine pyrophosphokinase</fullName>
        <ecNumber evidence="3">2.7.6.3</ecNumber>
    </recommendedName>
    <alternativeName>
        <fullName evidence="11">6-hydroxymethyl-7,8-dihydropterin pyrophosphokinase</fullName>
    </alternativeName>
    <alternativeName>
        <fullName evidence="12">7,8-dihydro-6-hydroxymethylpterin-pyrophosphokinase</fullName>
    </alternativeName>
</protein>
<organism evidence="15 16">
    <name type="scientific">Marinirhabdus gelatinilytica</name>
    <dbReference type="NCBI Taxonomy" id="1703343"/>
    <lineage>
        <taxon>Bacteria</taxon>
        <taxon>Pseudomonadati</taxon>
        <taxon>Bacteroidota</taxon>
        <taxon>Flavobacteriia</taxon>
        <taxon>Flavobacteriales</taxon>
        <taxon>Flavobacteriaceae</taxon>
    </lineage>
</organism>
<dbReference type="EMBL" id="QRAO01000009">
    <property type="protein sequence ID" value="RDK82987.1"/>
    <property type="molecule type" value="Genomic_DNA"/>
</dbReference>
<dbReference type="OrthoDB" id="9776634at2"/>
<keyword evidence="5" id="KW-0808">Transferase</keyword>
<dbReference type="Gene3D" id="3.40.50.300">
    <property type="entry name" value="P-loop containing nucleotide triphosphate hydrolases"/>
    <property type="match status" value="1"/>
</dbReference>
<dbReference type="CDD" id="cd01673">
    <property type="entry name" value="dNK"/>
    <property type="match status" value="1"/>
</dbReference>
<dbReference type="Pfam" id="PF01288">
    <property type="entry name" value="HPPK"/>
    <property type="match status" value="1"/>
</dbReference>
<dbReference type="CDD" id="cd00483">
    <property type="entry name" value="HPPK"/>
    <property type="match status" value="1"/>
</dbReference>
<evidence type="ECO:0000256" key="5">
    <source>
        <dbReference type="ARBA" id="ARBA00022679"/>
    </source>
</evidence>
<dbReference type="Proteomes" id="UP000255317">
    <property type="component" value="Unassembled WGS sequence"/>
</dbReference>
<feature type="domain" description="7,8-dihydro-6-hydroxymethylpterin-pyrophosphokinase" evidence="13">
    <location>
        <begin position="43"/>
        <end position="171"/>
    </location>
</feature>
<comment type="pathway">
    <text evidence="1">Cofactor biosynthesis; tetrahydrofolate biosynthesis; 2-amino-4-hydroxy-6-hydroxymethyl-7,8-dihydropteridine diphosphate from 7,8-dihydroneopterin triphosphate: step 4/4.</text>
</comment>
<dbReference type="SUPFAM" id="SSF55083">
    <property type="entry name" value="6-hydroxymethyl-7,8-dihydropterin pyrophosphokinase, HPPK"/>
    <property type="match status" value="1"/>
</dbReference>
<feature type="domain" description="Deoxynucleoside kinase" evidence="14">
    <location>
        <begin position="218"/>
        <end position="409"/>
    </location>
</feature>
<dbReference type="SUPFAM" id="SSF52540">
    <property type="entry name" value="P-loop containing nucleoside triphosphate hydrolases"/>
    <property type="match status" value="1"/>
</dbReference>
<evidence type="ECO:0000259" key="14">
    <source>
        <dbReference type="Pfam" id="PF01712"/>
    </source>
</evidence>
<dbReference type="InterPro" id="IPR000550">
    <property type="entry name" value="Hppk"/>
</dbReference>
<dbReference type="GO" id="GO:0016301">
    <property type="term" value="F:kinase activity"/>
    <property type="evidence" value="ECO:0007669"/>
    <property type="project" value="UniProtKB-KW"/>
</dbReference>
<dbReference type="PANTHER" id="PTHR43071">
    <property type="entry name" value="2-AMINO-4-HYDROXY-6-HYDROXYMETHYLDIHYDROPTERIDINE PYROPHOSPHOKINASE"/>
    <property type="match status" value="1"/>
</dbReference>
<evidence type="ECO:0000256" key="1">
    <source>
        <dbReference type="ARBA" id="ARBA00005051"/>
    </source>
</evidence>
<dbReference type="PANTHER" id="PTHR43071:SF1">
    <property type="entry name" value="2-AMINO-4-HYDROXY-6-HYDROXYMETHYLDIHYDROPTERIDINE PYROPHOSPHOKINASE"/>
    <property type="match status" value="1"/>
</dbReference>
<evidence type="ECO:0000256" key="2">
    <source>
        <dbReference type="ARBA" id="ARBA00005810"/>
    </source>
</evidence>
<dbReference type="GO" id="GO:0005524">
    <property type="term" value="F:ATP binding"/>
    <property type="evidence" value="ECO:0007669"/>
    <property type="project" value="UniProtKB-KW"/>
</dbReference>
<name>A0A370Q3S5_9FLAO</name>
<dbReference type="GO" id="GO:0003848">
    <property type="term" value="F:2-amino-4-hydroxy-6-hydroxymethyldihydropteridine diphosphokinase activity"/>
    <property type="evidence" value="ECO:0007669"/>
    <property type="project" value="UniProtKB-EC"/>
</dbReference>
<evidence type="ECO:0000256" key="9">
    <source>
        <dbReference type="ARBA" id="ARBA00022909"/>
    </source>
</evidence>
<evidence type="ECO:0000256" key="8">
    <source>
        <dbReference type="ARBA" id="ARBA00022840"/>
    </source>
</evidence>
<evidence type="ECO:0000256" key="11">
    <source>
        <dbReference type="ARBA" id="ARBA00029766"/>
    </source>
</evidence>
<dbReference type="Gene3D" id="3.30.70.560">
    <property type="entry name" value="7,8-Dihydro-6-hydroxymethylpterin-pyrophosphokinase HPPK"/>
    <property type="match status" value="1"/>
</dbReference>
<evidence type="ECO:0000256" key="4">
    <source>
        <dbReference type="ARBA" id="ARBA00016218"/>
    </source>
</evidence>
<keyword evidence="8" id="KW-0067">ATP-binding</keyword>
<evidence type="ECO:0000256" key="10">
    <source>
        <dbReference type="ARBA" id="ARBA00029409"/>
    </source>
</evidence>
<keyword evidence="7 15" id="KW-0418">Kinase</keyword>
<evidence type="ECO:0000256" key="6">
    <source>
        <dbReference type="ARBA" id="ARBA00022741"/>
    </source>
</evidence>
<dbReference type="NCBIfam" id="TIGR01498">
    <property type="entry name" value="folK"/>
    <property type="match status" value="1"/>
</dbReference>
<dbReference type="UniPathway" id="UPA00077">
    <property type="reaction ID" value="UER00155"/>
</dbReference>
<proteinExistence type="inferred from homology"/>
<dbReference type="Pfam" id="PF01712">
    <property type="entry name" value="dNK"/>
    <property type="match status" value="1"/>
</dbReference>
<gene>
    <name evidence="15" type="ORF">C8D94_1097</name>
</gene>
<reference evidence="15 16" key="1">
    <citation type="submission" date="2018-07" db="EMBL/GenBank/DDBJ databases">
        <title>Genomic Encyclopedia of Type Strains, Phase IV (KMG-IV): sequencing the most valuable type-strain genomes for metagenomic binning, comparative biology and taxonomic classification.</title>
        <authorList>
            <person name="Goeker M."/>
        </authorList>
    </citation>
    <scope>NUCLEOTIDE SEQUENCE [LARGE SCALE GENOMIC DNA]</scope>
    <source>
        <strain evidence="15 16">DSM 101478</strain>
    </source>
</reference>
<evidence type="ECO:0000256" key="3">
    <source>
        <dbReference type="ARBA" id="ARBA00013253"/>
    </source>
</evidence>
<dbReference type="InterPro" id="IPR027417">
    <property type="entry name" value="P-loop_NTPase"/>
</dbReference>
<comment type="caution">
    <text evidence="15">The sequence shown here is derived from an EMBL/GenBank/DDBJ whole genome shotgun (WGS) entry which is preliminary data.</text>
</comment>
<evidence type="ECO:0000256" key="12">
    <source>
        <dbReference type="ARBA" id="ARBA00033413"/>
    </source>
</evidence>
<evidence type="ECO:0000259" key="13">
    <source>
        <dbReference type="Pfam" id="PF01288"/>
    </source>
</evidence>
<dbReference type="InterPro" id="IPR031314">
    <property type="entry name" value="DNK_dom"/>
</dbReference>
<keyword evidence="9" id="KW-0289">Folate biosynthesis</keyword>
<sequence>MSLLGSCFKILDCSTKILESYSVFLNFVLKPKFTVITTYNNIYLSLGSNMGNRFEYLQRAVDAVFTEIGAIHKISSVYETPALGFDGDAFLNCVLWVRTTLTAKQTLKAIQKIEGKLGRNRAATLQTYIPRTIDIDILLYNDEAFAEKNLQVPHPRMQDRRFVLQPLAEVNGQLRHPVLKDNVIKLLSKTKDESQIAKQSKWLRNPKQDYDISRLNYIAIEGNIGAGKTSLATKLATDFNAKLILERFKDNPFLPKFYEDQQRYAFPLEMSFLADRYQQLLEDITQFDLFKDCVVADYDAYKSLIFAKVTLAEEEYNLYKKLFHLMHKELPKPDVYVYLYQNTERLLENIQKRGRKYEKGIAPEYLQKINEGYLQFIKTQPKEKVKIIDVSEKDFVKNRKDYLGVLQQILE</sequence>
<evidence type="ECO:0000313" key="16">
    <source>
        <dbReference type="Proteomes" id="UP000255317"/>
    </source>
</evidence>
<evidence type="ECO:0000313" key="15">
    <source>
        <dbReference type="EMBL" id="RDK82987.1"/>
    </source>
</evidence>
<dbReference type="EC" id="2.7.6.3" evidence="3"/>
<keyword evidence="6" id="KW-0547">Nucleotide-binding</keyword>
<dbReference type="GO" id="GO:0046654">
    <property type="term" value="P:tetrahydrofolate biosynthetic process"/>
    <property type="evidence" value="ECO:0007669"/>
    <property type="project" value="UniProtKB-UniPathway"/>
</dbReference>
<dbReference type="InterPro" id="IPR035907">
    <property type="entry name" value="Hppk_sf"/>
</dbReference>
<dbReference type="AlphaFoldDB" id="A0A370Q3S5"/>
<keyword evidence="16" id="KW-1185">Reference proteome</keyword>
<comment type="similarity">
    <text evidence="2">Belongs to the HPPK family.</text>
</comment>
<accession>A0A370Q3S5</accession>
<evidence type="ECO:0000256" key="7">
    <source>
        <dbReference type="ARBA" id="ARBA00022777"/>
    </source>
</evidence>
<dbReference type="GO" id="GO:0046656">
    <property type="term" value="P:folic acid biosynthetic process"/>
    <property type="evidence" value="ECO:0007669"/>
    <property type="project" value="UniProtKB-KW"/>
</dbReference>